<gene>
    <name evidence="1" type="ORF">QYT958_LOCUS45306</name>
</gene>
<name>A0A822ERJ8_9BILA</name>
<reference evidence="1" key="1">
    <citation type="submission" date="2021-02" db="EMBL/GenBank/DDBJ databases">
        <authorList>
            <person name="Nowell W R."/>
        </authorList>
    </citation>
    <scope>NUCLEOTIDE SEQUENCE</scope>
</reference>
<organism evidence="1 2">
    <name type="scientific">Rotaria socialis</name>
    <dbReference type="NCBI Taxonomy" id="392032"/>
    <lineage>
        <taxon>Eukaryota</taxon>
        <taxon>Metazoa</taxon>
        <taxon>Spiralia</taxon>
        <taxon>Gnathifera</taxon>
        <taxon>Rotifera</taxon>
        <taxon>Eurotatoria</taxon>
        <taxon>Bdelloidea</taxon>
        <taxon>Philodinida</taxon>
        <taxon>Philodinidae</taxon>
        <taxon>Rotaria</taxon>
    </lineage>
</organism>
<comment type="caution">
    <text evidence="1">The sequence shown here is derived from an EMBL/GenBank/DDBJ whole genome shotgun (WGS) entry which is preliminary data.</text>
</comment>
<accession>A0A822ERJ8</accession>
<dbReference type="Proteomes" id="UP000663848">
    <property type="component" value="Unassembled WGS sequence"/>
</dbReference>
<dbReference type="AlphaFoldDB" id="A0A822ERJ8"/>
<sequence>MIRTYTDTSAPDLALKFYNSQTEKPVNTFNPTTSSVSLVPTQPISSSLLNPIT</sequence>
<feature type="non-terminal residue" evidence="1">
    <location>
        <position position="53"/>
    </location>
</feature>
<evidence type="ECO:0000313" key="2">
    <source>
        <dbReference type="Proteomes" id="UP000663848"/>
    </source>
</evidence>
<protein>
    <submittedName>
        <fullName evidence="1">Uncharacterized protein</fullName>
    </submittedName>
</protein>
<dbReference type="EMBL" id="CAJOBR010074583">
    <property type="protein sequence ID" value="CAF5109006.1"/>
    <property type="molecule type" value="Genomic_DNA"/>
</dbReference>
<proteinExistence type="predicted"/>
<evidence type="ECO:0000313" key="1">
    <source>
        <dbReference type="EMBL" id="CAF5109006.1"/>
    </source>
</evidence>